<dbReference type="EMBL" id="LDOT01000032">
    <property type="protein sequence ID" value="KLV03556.1"/>
    <property type="molecule type" value="Genomic_DNA"/>
</dbReference>
<proteinExistence type="predicted"/>
<name>A0A0J1GVA7_9GAMM</name>
<reference evidence="1 2" key="1">
    <citation type="submission" date="2015-05" db="EMBL/GenBank/DDBJ databases">
        <title>Photobacterium galathea sp. nov.</title>
        <authorList>
            <person name="Machado H."/>
            <person name="Gram L."/>
        </authorList>
    </citation>
    <scope>NUCLEOTIDE SEQUENCE [LARGE SCALE GENOMIC DNA]</scope>
    <source>
        <strain evidence="1 2">CGMCC 1.12159</strain>
    </source>
</reference>
<keyword evidence="2" id="KW-1185">Reference proteome</keyword>
<accession>A0A0J1GVA7</accession>
<dbReference type="RefSeq" id="WP_047880517.1">
    <property type="nucleotide sequence ID" value="NZ_LDOT01000032.1"/>
</dbReference>
<organism evidence="1 2">
    <name type="scientific">Photobacterium aquae</name>
    <dbReference type="NCBI Taxonomy" id="1195763"/>
    <lineage>
        <taxon>Bacteria</taxon>
        <taxon>Pseudomonadati</taxon>
        <taxon>Pseudomonadota</taxon>
        <taxon>Gammaproteobacteria</taxon>
        <taxon>Vibrionales</taxon>
        <taxon>Vibrionaceae</taxon>
        <taxon>Photobacterium</taxon>
    </lineage>
</organism>
<sequence>MSKWISKYNGNIVSGNLDDNSVSFRFNTESKMLYLSYPELLSAEMELYVNDDSITEQWQICAFIENELAVRLRDVPDKQNSALFH</sequence>
<dbReference type="PATRIC" id="fig|1195763.3.peg.4105"/>
<gene>
    <name evidence="1" type="ORF">ABT56_19200</name>
</gene>
<evidence type="ECO:0000313" key="1">
    <source>
        <dbReference type="EMBL" id="KLV03556.1"/>
    </source>
</evidence>
<comment type="caution">
    <text evidence="1">The sequence shown here is derived from an EMBL/GenBank/DDBJ whole genome shotgun (WGS) entry which is preliminary data.</text>
</comment>
<dbReference type="AlphaFoldDB" id="A0A0J1GVA7"/>
<dbReference type="Proteomes" id="UP000036097">
    <property type="component" value="Unassembled WGS sequence"/>
</dbReference>
<protein>
    <submittedName>
        <fullName evidence="1">Uncharacterized protein</fullName>
    </submittedName>
</protein>
<evidence type="ECO:0000313" key="2">
    <source>
        <dbReference type="Proteomes" id="UP000036097"/>
    </source>
</evidence>